<dbReference type="Gene3D" id="1.10.260.40">
    <property type="entry name" value="lambda repressor-like DNA-binding domains"/>
    <property type="match status" value="1"/>
</dbReference>
<evidence type="ECO:0000313" key="6">
    <source>
        <dbReference type="Proteomes" id="UP000256561"/>
    </source>
</evidence>
<dbReference type="AlphaFoldDB" id="A0A3D8MCU1"/>
<evidence type="ECO:0000256" key="3">
    <source>
        <dbReference type="ARBA" id="ARBA00023163"/>
    </source>
</evidence>
<organism evidence="5 6">
    <name type="scientific">Alteromonas aestuariivivens</name>
    <dbReference type="NCBI Taxonomy" id="1938339"/>
    <lineage>
        <taxon>Bacteria</taxon>
        <taxon>Pseudomonadati</taxon>
        <taxon>Pseudomonadota</taxon>
        <taxon>Gammaproteobacteria</taxon>
        <taxon>Alteromonadales</taxon>
        <taxon>Alteromonadaceae</taxon>
        <taxon>Alteromonas/Salinimonas group</taxon>
        <taxon>Alteromonas</taxon>
    </lineage>
</organism>
<dbReference type="SUPFAM" id="SSF47413">
    <property type="entry name" value="lambda repressor-like DNA-binding domains"/>
    <property type="match status" value="1"/>
</dbReference>
<comment type="caution">
    <text evidence="5">The sequence shown here is derived from an EMBL/GenBank/DDBJ whole genome shotgun (WGS) entry which is preliminary data.</text>
</comment>
<evidence type="ECO:0000259" key="4">
    <source>
        <dbReference type="PROSITE" id="PS50932"/>
    </source>
</evidence>
<sequence length="332" mass="36439">MKTIKDVARLAGVSPATVSRFLNSSDMVNAQTRQRIQSAIEELDYRPNASARALVTKSTQTIGVVISELADPFFAKMAHSIEQTAKKLNRKVLISTGSLNADKEFKAVQSLVAQRCDAIVVNSKAMSDEVLVDLAKNIPGFVLINKYIEAIRHRCVWFDNVKGGQLMAEHALQRGHRDIVVVTTSEKVHDASRRLKGIRSALSHAGVRLPMSQVLHVSPDYAGGQQAIKLLQQQGAAFSMLLCYNDAMAAGAIAELLDAGYKIPQDVSIIGFDDVLLAQYCVPKLTTIKYPIEVMAAKATELALQLSQNQQMQGEGYCYSPFLVNRESVYTR</sequence>
<dbReference type="GO" id="GO:0000976">
    <property type="term" value="F:transcription cis-regulatory region binding"/>
    <property type="evidence" value="ECO:0007669"/>
    <property type="project" value="TreeGrafter"/>
</dbReference>
<dbReference type="InterPro" id="IPR028082">
    <property type="entry name" value="Peripla_BP_I"/>
</dbReference>
<dbReference type="SUPFAM" id="SSF53822">
    <property type="entry name" value="Periplasmic binding protein-like I"/>
    <property type="match status" value="1"/>
</dbReference>
<dbReference type="Pfam" id="PF00356">
    <property type="entry name" value="LacI"/>
    <property type="match status" value="1"/>
</dbReference>
<dbReference type="RefSeq" id="WP_115591891.1">
    <property type="nucleotide sequence ID" value="NZ_QRHA01000002.1"/>
</dbReference>
<keyword evidence="6" id="KW-1185">Reference proteome</keyword>
<dbReference type="PANTHER" id="PTHR30146:SF109">
    <property type="entry name" value="HTH-TYPE TRANSCRIPTIONAL REGULATOR GALS"/>
    <property type="match status" value="1"/>
</dbReference>
<evidence type="ECO:0000256" key="1">
    <source>
        <dbReference type="ARBA" id="ARBA00023015"/>
    </source>
</evidence>
<evidence type="ECO:0000313" key="5">
    <source>
        <dbReference type="EMBL" id="RDV27993.1"/>
    </source>
</evidence>
<dbReference type="PANTHER" id="PTHR30146">
    <property type="entry name" value="LACI-RELATED TRANSCRIPTIONAL REPRESSOR"/>
    <property type="match status" value="1"/>
</dbReference>
<dbReference type="PRINTS" id="PR00036">
    <property type="entry name" value="HTHLACI"/>
</dbReference>
<protein>
    <submittedName>
        <fullName evidence="5">LacI family DNA-binding transcriptional regulator</fullName>
    </submittedName>
</protein>
<gene>
    <name evidence="5" type="ORF">DXV75_03220</name>
</gene>
<dbReference type="InterPro" id="IPR010982">
    <property type="entry name" value="Lambda_DNA-bd_dom_sf"/>
</dbReference>
<dbReference type="CDD" id="cd06270">
    <property type="entry name" value="PBP1_GalS-like"/>
    <property type="match status" value="1"/>
</dbReference>
<name>A0A3D8MCU1_9ALTE</name>
<keyword evidence="1" id="KW-0805">Transcription regulation</keyword>
<dbReference type="InterPro" id="IPR001761">
    <property type="entry name" value="Peripla_BP/Lac1_sug-bd_dom"/>
</dbReference>
<dbReference type="InterPro" id="IPR000843">
    <property type="entry name" value="HTH_LacI"/>
</dbReference>
<dbReference type="SMART" id="SM00354">
    <property type="entry name" value="HTH_LACI"/>
    <property type="match status" value="1"/>
</dbReference>
<keyword evidence="3" id="KW-0804">Transcription</keyword>
<accession>A0A3D8MCU1</accession>
<dbReference type="CDD" id="cd01392">
    <property type="entry name" value="HTH_LacI"/>
    <property type="match status" value="1"/>
</dbReference>
<reference evidence="6" key="1">
    <citation type="submission" date="2018-08" db="EMBL/GenBank/DDBJ databases">
        <authorList>
            <person name="Zhang J."/>
            <person name="Du Z.-J."/>
        </authorList>
    </citation>
    <scope>NUCLEOTIDE SEQUENCE [LARGE SCALE GENOMIC DNA]</scope>
    <source>
        <strain evidence="6">KCTC 52655</strain>
    </source>
</reference>
<dbReference type="Proteomes" id="UP000256561">
    <property type="component" value="Unassembled WGS sequence"/>
</dbReference>
<dbReference type="OrthoDB" id="9798934at2"/>
<dbReference type="EMBL" id="QRHA01000002">
    <property type="protein sequence ID" value="RDV27993.1"/>
    <property type="molecule type" value="Genomic_DNA"/>
</dbReference>
<dbReference type="PROSITE" id="PS50932">
    <property type="entry name" value="HTH_LACI_2"/>
    <property type="match status" value="1"/>
</dbReference>
<dbReference type="Gene3D" id="3.40.50.2300">
    <property type="match status" value="2"/>
</dbReference>
<dbReference type="PROSITE" id="PS00356">
    <property type="entry name" value="HTH_LACI_1"/>
    <property type="match status" value="1"/>
</dbReference>
<feature type="domain" description="HTH lacI-type" evidence="4">
    <location>
        <begin position="2"/>
        <end position="56"/>
    </location>
</feature>
<keyword evidence="2 5" id="KW-0238">DNA-binding</keyword>
<proteinExistence type="predicted"/>
<evidence type="ECO:0000256" key="2">
    <source>
        <dbReference type="ARBA" id="ARBA00023125"/>
    </source>
</evidence>
<dbReference type="Pfam" id="PF00532">
    <property type="entry name" value="Peripla_BP_1"/>
    <property type="match status" value="1"/>
</dbReference>
<dbReference type="GO" id="GO:0003700">
    <property type="term" value="F:DNA-binding transcription factor activity"/>
    <property type="evidence" value="ECO:0007669"/>
    <property type="project" value="TreeGrafter"/>
</dbReference>